<proteinExistence type="predicted"/>
<evidence type="ECO:0000256" key="1">
    <source>
        <dbReference type="SAM" id="MobiDB-lite"/>
    </source>
</evidence>
<dbReference type="Proteomes" id="UP000247409">
    <property type="component" value="Unassembled WGS sequence"/>
</dbReference>
<feature type="region of interest" description="Disordered" evidence="1">
    <location>
        <begin position="52"/>
        <end position="93"/>
    </location>
</feature>
<sequence>MAQRNPSGVSELSEVQRPPLNPALTQLPHCLKDPLKQNLPDRPTTAMKAVIPISNISGGTNTPSQPLVRRSPRKRTSTQRRSQPLHIAARTGPSNESVAKFLDFDSQKFTSQLDQFQGLEFEDRDPVARLYSYLSLKTVKEIHHINRPWKLKVRNRTKEQLVARILIDVYISNRKGTSLSNLISMNSGLADFGDWEEKSMKNLFT</sequence>
<gene>
    <name evidence="2" type="ORF">BWQ96_05147</name>
</gene>
<feature type="region of interest" description="Disordered" evidence="1">
    <location>
        <begin position="1"/>
        <end position="27"/>
    </location>
</feature>
<feature type="compositionally biased region" description="Polar residues" evidence="1">
    <location>
        <begin position="1"/>
        <end position="10"/>
    </location>
</feature>
<name>A0A2V3ISK6_9FLOR</name>
<accession>A0A2V3ISK6</accession>
<reference evidence="2 3" key="1">
    <citation type="journal article" date="2018" name="Mol. Biol. Evol.">
        <title>Analysis of the draft genome of the red seaweed Gracilariopsis chorda provides insights into genome size evolution in Rhodophyta.</title>
        <authorList>
            <person name="Lee J."/>
            <person name="Yang E.C."/>
            <person name="Graf L."/>
            <person name="Yang J.H."/>
            <person name="Qiu H."/>
            <person name="Zel Zion U."/>
            <person name="Chan C.X."/>
            <person name="Stephens T.G."/>
            <person name="Weber A.P.M."/>
            <person name="Boo G.H."/>
            <person name="Boo S.M."/>
            <person name="Kim K.M."/>
            <person name="Shin Y."/>
            <person name="Jung M."/>
            <person name="Lee S.J."/>
            <person name="Yim H.S."/>
            <person name="Lee J.H."/>
            <person name="Bhattacharya D."/>
            <person name="Yoon H.S."/>
        </authorList>
    </citation>
    <scope>NUCLEOTIDE SEQUENCE [LARGE SCALE GENOMIC DNA]</scope>
    <source>
        <strain evidence="2 3">SKKU-2015</strain>
        <tissue evidence="2">Whole body</tissue>
    </source>
</reference>
<feature type="compositionally biased region" description="Polar residues" evidence="1">
    <location>
        <begin position="54"/>
        <end position="65"/>
    </location>
</feature>
<evidence type="ECO:0000313" key="2">
    <source>
        <dbReference type="EMBL" id="PXF45108.1"/>
    </source>
</evidence>
<protein>
    <submittedName>
        <fullName evidence="2">Uncharacterized protein</fullName>
    </submittedName>
</protein>
<keyword evidence="3" id="KW-1185">Reference proteome</keyword>
<dbReference type="EMBL" id="NBIV01000070">
    <property type="protein sequence ID" value="PXF45108.1"/>
    <property type="molecule type" value="Genomic_DNA"/>
</dbReference>
<organism evidence="2 3">
    <name type="scientific">Gracilariopsis chorda</name>
    <dbReference type="NCBI Taxonomy" id="448386"/>
    <lineage>
        <taxon>Eukaryota</taxon>
        <taxon>Rhodophyta</taxon>
        <taxon>Florideophyceae</taxon>
        <taxon>Rhodymeniophycidae</taxon>
        <taxon>Gracilariales</taxon>
        <taxon>Gracilariaceae</taxon>
        <taxon>Gracilariopsis</taxon>
    </lineage>
</organism>
<dbReference type="AlphaFoldDB" id="A0A2V3ISK6"/>
<comment type="caution">
    <text evidence="2">The sequence shown here is derived from an EMBL/GenBank/DDBJ whole genome shotgun (WGS) entry which is preliminary data.</text>
</comment>
<evidence type="ECO:0000313" key="3">
    <source>
        <dbReference type="Proteomes" id="UP000247409"/>
    </source>
</evidence>